<feature type="transmembrane region" description="Helical" evidence="1">
    <location>
        <begin position="12"/>
        <end position="33"/>
    </location>
</feature>
<proteinExistence type="predicted"/>
<dbReference type="EMBL" id="JAUTAS010000001">
    <property type="protein sequence ID" value="MDQ1109909.1"/>
    <property type="molecule type" value="Genomic_DNA"/>
</dbReference>
<dbReference type="Proteomes" id="UP001226084">
    <property type="component" value="Unassembled WGS sequence"/>
</dbReference>
<comment type="caution">
    <text evidence="2">The sequence shown here is derived from an EMBL/GenBank/DDBJ whole genome shotgun (WGS) entry which is preliminary data.</text>
</comment>
<sequence>MIKPGKGYRPALQRWIAVLVIAAALAVGLRGIAKDVHFDGSLLGQVFIADAGWTQSVPPEVVEARQLLAQHHDGNLPVALGPGLKKDPLLQQRLWEGLYPTRLHDAAHGRILWNMPGPQQPGCLEIARSERIVLVDCP</sequence>
<dbReference type="RefSeq" id="WP_307107476.1">
    <property type="nucleotide sequence ID" value="NZ_JAUTAS010000001.1"/>
</dbReference>
<keyword evidence="1" id="KW-0472">Membrane</keyword>
<gene>
    <name evidence="2" type="ORF">QE424_003068</name>
</gene>
<protein>
    <submittedName>
        <fullName evidence="2">Uncharacterized protein</fullName>
    </submittedName>
</protein>
<name>A0AAP5EAE7_9GAMM</name>
<evidence type="ECO:0000313" key="3">
    <source>
        <dbReference type="Proteomes" id="UP001226084"/>
    </source>
</evidence>
<organism evidence="2 3">
    <name type="scientific">Stenotrophomonas rhizophila</name>
    <dbReference type="NCBI Taxonomy" id="216778"/>
    <lineage>
        <taxon>Bacteria</taxon>
        <taxon>Pseudomonadati</taxon>
        <taxon>Pseudomonadota</taxon>
        <taxon>Gammaproteobacteria</taxon>
        <taxon>Lysobacterales</taxon>
        <taxon>Lysobacteraceae</taxon>
        <taxon>Stenotrophomonas</taxon>
    </lineage>
</organism>
<accession>A0AAP5EAE7</accession>
<keyword evidence="1" id="KW-1133">Transmembrane helix</keyword>
<reference evidence="2" key="1">
    <citation type="submission" date="2023-07" db="EMBL/GenBank/DDBJ databases">
        <title>Functional and genomic diversity of the sorghum phyllosphere microbiome.</title>
        <authorList>
            <person name="Shade A."/>
        </authorList>
    </citation>
    <scope>NUCLEOTIDE SEQUENCE</scope>
    <source>
        <strain evidence="2">SORGH_AS_0457</strain>
    </source>
</reference>
<evidence type="ECO:0000313" key="2">
    <source>
        <dbReference type="EMBL" id="MDQ1109909.1"/>
    </source>
</evidence>
<keyword evidence="1" id="KW-0812">Transmembrane</keyword>
<dbReference type="AlphaFoldDB" id="A0AAP5EAE7"/>
<evidence type="ECO:0000256" key="1">
    <source>
        <dbReference type="SAM" id="Phobius"/>
    </source>
</evidence>